<keyword evidence="3" id="KW-1185">Reference proteome</keyword>
<accession>A0A507B2M1</accession>
<dbReference type="AlphaFoldDB" id="A0A507B2M1"/>
<dbReference type="OrthoDB" id="194358at2759"/>
<feature type="domain" description="Heterokaryon incompatibility" evidence="1">
    <location>
        <begin position="21"/>
        <end position="106"/>
    </location>
</feature>
<dbReference type="InParanoid" id="A0A507B2M1"/>
<dbReference type="STRING" id="1093900.A0A507B2M1"/>
<dbReference type="PANTHER" id="PTHR10622:SF10">
    <property type="entry name" value="HET DOMAIN-CONTAINING PROTEIN"/>
    <property type="match status" value="1"/>
</dbReference>
<reference evidence="2 3" key="1">
    <citation type="submission" date="2019-06" db="EMBL/GenBank/DDBJ databases">
        <title>Draft genome sequence of the filamentous fungus Phialemoniopsis curvata isolated from diesel fuel.</title>
        <authorList>
            <person name="Varaljay V.A."/>
            <person name="Lyon W.J."/>
            <person name="Crouch A.L."/>
            <person name="Drake C.E."/>
            <person name="Hollomon J.M."/>
            <person name="Nadeau L.J."/>
            <person name="Nunn H.S."/>
            <person name="Stevenson B.S."/>
            <person name="Bojanowski C.L."/>
            <person name="Crookes-Goodson W.J."/>
        </authorList>
    </citation>
    <scope>NUCLEOTIDE SEQUENCE [LARGE SCALE GENOMIC DNA]</scope>
    <source>
        <strain evidence="2 3">D216</strain>
    </source>
</reference>
<name>A0A507B2M1_9PEZI</name>
<dbReference type="Proteomes" id="UP000319257">
    <property type="component" value="Unassembled WGS sequence"/>
</dbReference>
<organism evidence="2 3">
    <name type="scientific">Thyridium curvatum</name>
    <dbReference type="NCBI Taxonomy" id="1093900"/>
    <lineage>
        <taxon>Eukaryota</taxon>
        <taxon>Fungi</taxon>
        <taxon>Dikarya</taxon>
        <taxon>Ascomycota</taxon>
        <taxon>Pezizomycotina</taxon>
        <taxon>Sordariomycetes</taxon>
        <taxon>Sordariomycetidae</taxon>
        <taxon>Thyridiales</taxon>
        <taxon>Thyridiaceae</taxon>
        <taxon>Thyridium</taxon>
    </lineage>
</organism>
<proteinExistence type="predicted"/>
<dbReference type="Pfam" id="PF06985">
    <property type="entry name" value="HET"/>
    <property type="match status" value="1"/>
</dbReference>
<evidence type="ECO:0000259" key="1">
    <source>
        <dbReference type="Pfam" id="PF06985"/>
    </source>
</evidence>
<dbReference type="InterPro" id="IPR010730">
    <property type="entry name" value="HET"/>
</dbReference>
<evidence type="ECO:0000313" key="3">
    <source>
        <dbReference type="Proteomes" id="UP000319257"/>
    </source>
</evidence>
<evidence type="ECO:0000313" key="2">
    <source>
        <dbReference type="EMBL" id="TPX16522.1"/>
    </source>
</evidence>
<comment type="caution">
    <text evidence="2">The sequence shown here is derived from an EMBL/GenBank/DDBJ whole genome shotgun (WGS) entry which is preliminary data.</text>
</comment>
<protein>
    <recommendedName>
        <fullName evidence="1">Heterokaryon incompatibility domain-containing protein</fullName>
    </recommendedName>
</protein>
<gene>
    <name evidence="2" type="ORF">E0L32_003816</name>
</gene>
<dbReference type="RefSeq" id="XP_030998233.1">
    <property type="nucleotide sequence ID" value="XM_031138157.1"/>
</dbReference>
<dbReference type="PANTHER" id="PTHR10622">
    <property type="entry name" value="HET DOMAIN-CONTAINING PROTEIN"/>
    <property type="match status" value="1"/>
</dbReference>
<dbReference type="GeneID" id="41971263"/>
<dbReference type="EMBL" id="SKBQ01000017">
    <property type="protein sequence ID" value="TPX16522.1"/>
    <property type="molecule type" value="Genomic_DNA"/>
</dbReference>
<sequence length="600" mass="68187">MRLLNVETERLQEFGDHPPPYSILSHTWGDEEVTFEDIKSNNYTHLQGYQKIRGLCKVSRAEGYTYTWIDTCCLDKSSSSELSEAINSMFNWYKSAAVCFAYLEDVHDYPGRGQSSLDQFKRSRWFTRGWTLQELIAPPMVILLNSKWREIGTKSAPFWARLISEITGIDRNCLAISAPYSSATEILRTYSVAQKMSWAAKRSTTRPEDQAYSIMGLFEMNMPILYGEGAGSFARLQREILNMSNDASIFVWQLSTPDVQPRTQYGILAPNIKCFARQDMVHKFNHISTVESHVVSPDTVCRPYKSTVLLRVCVLGNLAPWESLSKTQKQHFERLLASSSDGSSSRFKNGYSPGPQMAVIMLDCGTNKCRVGFTVQMEENGSLWRADPTQLLNFMSPEFNLPPADYLLFNLKQKEIPDEQEGQSYRLDFEESLSKWGYTFTEGTCVDQQTRADLRSQYCGKHWRLFTPSGHTGGYPSILVVFCHTLGKSPQQLRRDTVFVGCEVIARSPIDHSNVGPLINRVQLTSLYDTTEIRYKAFPTKHLLIKLRVAVPRLNTLIVSLQDMDDDESFDTDGGHDTNEVDDAASIATTLVEYRDWVFG</sequence>